<proteinExistence type="inferred from homology"/>
<protein>
    <submittedName>
        <fullName evidence="6">Alpha-mannosidase</fullName>
    </submittedName>
</protein>
<name>A0AAT9GME8_9CREN</name>
<dbReference type="EMBL" id="AP031322">
    <property type="protein sequence ID" value="BFH72069.1"/>
    <property type="molecule type" value="Genomic_DNA"/>
</dbReference>
<dbReference type="Gene3D" id="1.20.1270.50">
    <property type="entry name" value="Glycoside hydrolase family 38, central domain"/>
    <property type="match status" value="1"/>
</dbReference>
<dbReference type="GeneID" id="92352947"/>
<sequence length="936" mass="108661">MRSEKEIFQRLSYILATSFTKIERLSWNGNSISLNNEDDNSFLLVADYSGSALIKLNSKPYFSLDGYHNYFPLPKGEIKIEAEFSPFKAFGERVEISYGTPYKFVRNDSAFIFWLYGISLLELSKYFERDEILKILSEALKFVPFVGVSADQLYLASKVYDKFPTYLLSYGYSNKEEYTTDYTEAINFLKEKLKELNYKRGIVYAIGHAHTDTAWLWNFDETRRKIARTFSTVLSLMEKYDFVFMQSMAIYYDWIKSDYPSLFEKIKEKVKEGKWILGAGWVEFDANLPSGESIARQLLYSQLFYKENFGKYSEILWLPDTFGFSAQLPQIARLSKIKYFATHKVFWNDTNKFPYSLFNWVGIDGSSLKAIAFGNGGGGYNSTFTIDSLMEQWNNWKDKDQPMLYAYGYGDGGGGPTEEMLIKKKIFDNLPFVPKIKDGFPFEANPKEEWVGELYLETHRGVLTSHSRMKYLHRRAEISLREAEIWSTIAGNYDKEKIQSLWKILLKNEFHDVLPGSAINEVYKTVYPELEYVIKESEKITMESIKKLVGDGDECLVFNSLSWEREDFVNINGKLIKVKVPPLGFSPCKEEEVKDEVKVEGLTLENSKLLVKLDKEGHIISIYDKEEGREVLRERSKLSFYESIPGWADAWDIEPSYKETEFELKAKSYTVTRDKIKSCITFTFNFRKSDVIEEICLYAEKKMINVKLMTKIPDRELLLKFWVKTNLNANEAVFEIPYGVLKRSTIKNTSWEKARFEVPFQKWLDISEDNYGVGIVTDGKYGVSVERGDIGVTISKTPIFPDYETDSEENEVNIYIIPHKDDWKESEIYKLGYELNIPLIVTKGKLKESKSFISLKGKGLILETLKLSEDNKGIIIRLYNVLNSKGKGELTLWFNPSKVISTNIIEDEEVEREMIVKKNKVEFSYKNYEILTLKVY</sequence>
<comment type="similarity">
    <text evidence="1">Belongs to the glycosyl hydrolase 38 family.</text>
</comment>
<dbReference type="GO" id="GO:0009313">
    <property type="term" value="P:oligosaccharide catabolic process"/>
    <property type="evidence" value="ECO:0007669"/>
    <property type="project" value="TreeGrafter"/>
</dbReference>
<dbReference type="AlphaFoldDB" id="A0AAT9GME8"/>
<dbReference type="InterPro" id="IPR011682">
    <property type="entry name" value="Glyco_hydro_38_C"/>
</dbReference>
<feature type="domain" description="Glycoside hydrolase family 38 central" evidence="5">
    <location>
        <begin position="457"/>
        <end position="530"/>
    </location>
</feature>
<dbReference type="InterPro" id="IPR027291">
    <property type="entry name" value="Glyco_hydro_38_N_sf"/>
</dbReference>
<dbReference type="Gene3D" id="2.60.40.2220">
    <property type="match status" value="1"/>
</dbReference>
<dbReference type="InterPro" id="IPR000602">
    <property type="entry name" value="Glyco_hydro_38_N"/>
</dbReference>
<gene>
    <name evidence="6" type="ORF">SJAV_00130</name>
</gene>
<reference evidence="6" key="1">
    <citation type="submission" date="2024-03" db="EMBL/GenBank/DDBJ databases">
        <title>Complete genome sequence of Sulfurisphaera javensis strain KD-1.</title>
        <authorList>
            <person name="Sakai H."/>
            <person name="Nur N."/>
            <person name="Suwanto A."/>
            <person name="Kurosawa N."/>
        </authorList>
    </citation>
    <scope>NUCLEOTIDE SEQUENCE</scope>
    <source>
        <strain evidence="6">KD-1</strain>
    </source>
</reference>
<dbReference type="Pfam" id="PF07748">
    <property type="entry name" value="Glyco_hydro_38C"/>
    <property type="match status" value="1"/>
</dbReference>
<dbReference type="GO" id="GO:0046872">
    <property type="term" value="F:metal ion binding"/>
    <property type="evidence" value="ECO:0007669"/>
    <property type="project" value="UniProtKB-KW"/>
</dbReference>
<evidence type="ECO:0000259" key="5">
    <source>
        <dbReference type="SMART" id="SM00872"/>
    </source>
</evidence>
<keyword evidence="2" id="KW-0479">Metal-binding</keyword>
<dbReference type="RefSeq" id="WP_369610321.1">
    <property type="nucleotide sequence ID" value="NZ_AP031322.1"/>
</dbReference>
<dbReference type="SMART" id="SM00872">
    <property type="entry name" value="Alpha-mann_mid"/>
    <property type="match status" value="1"/>
</dbReference>
<evidence type="ECO:0000256" key="4">
    <source>
        <dbReference type="ARBA" id="ARBA00023295"/>
    </source>
</evidence>
<dbReference type="GO" id="GO:0030246">
    <property type="term" value="F:carbohydrate binding"/>
    <property type="evidence" value="ECO:0007669"/>
    <property type="project" value="InterPro"/>
</dbReference>
<dbReference type="PANTHER" id="PTHR46017">
    <property type="entry name" value="ALPHA-MANNOSIDASE 2C1"/>
    <property type="match status" value="1"/>
</dbReference>
<dbReference type="GO" id="GO:0006013">
    <property type="term" value="P:mannose metabolic process"/>
    <property type="evidence" value="ECO:0007669"/>
    <property type="project" value="InterPro"/>
</dbReference>
<dbReference type="CDD" id="cd10789">
    <property type="entry name" value="GH38N_AMII_ER_cytosolic"/>
    <property type="match status" value="1"/>
</dbReference>
<keyword evidence="3" id="KW-0378">Hydrolase</keyword>
<dbReference type="InterPro" id="IPR011013">
    <property type="entry name" value="Gal_mutarotase_sf_dom"/>
</dbReference>
<dbReference type="Gene3D" id="2.70.98.30">
    <property type="entry name" value="Golgi alpha-mannosidase II, domain 4"/>
    <property type="match status" value="1"/>
</dbReference>
<dbReference type="SMR" id="A0AAT9GME8"/>
<evidence type="ECO:0000256" key="1">
    <source>
        <dbReference type="ARBA" id="ARBA00009792"/>
    </source>
</evidence>
<dbReference type="Pfam" id="PF09261">
    <property type="entry name" value="Alpha-mann_mid"/>
    <property type="match status" value="1"/>
</dbReference>
<dbReference type="InterPro" id="IPR015341">
    <property type="entry name" value="Glyco_hydro_38_cen"/>
</dbReference>
<dbReference type="GO" id="GO:0004559">
    <property type="term" value="F:alpha-mannosidase activity"/>
    <property type="evidence" value="ECO:0007669"/>
    <property type="project" value="InterPro"/>
</dbReference>
<dbReference type="SUPFAM" id="SSF88688">
    <property type="entry name" value="Families 57/38 glycoside transferase middle domain"/>
    <property type="match status" value="1"/>
</dbReference>
<evidence type="ECO:0000313" key="6">
    <source>
        <dbReference type="EMBL" id="BFH72069.1"/>
    </source>
</evidence>
<dbReference type="InterPro" id="IPR028995">
    <property type="entry name" value="Glyco_hydro_57/38_cen_sf"/>
</dbReference>
<dbReference type="Pfam" id="PF17677">
    <property type="entry name" value="Glyco_hydro38C2"/>
    <property type="match status" value="1"/>
</dbReference>
<dbReference type="InterPro" id="IPR011330">
    <property type="entry name" value="Glyco_hydro/deAcase_b/a-brl"/>
</dbReference>
<dbReference type="SUPFAM" id="SSF74650">
    <property type="entry name" value="Galactose mutarotase-like"/>
    <property type="match status" value="1"/>
</dbReference>
<dbReference type="PANTHER" id="PTHR46017:SF1">
    <property type="entry name" value="ALPHA-MANNOSIDASE 2C1"/>
    <property type="match status" value="1"/>
</dbReference>
<dbReference type="InterPro" id="IPR041147">
    <property type="entry name" value="GH38_C"/>
</dbReference>
<organism evidence="6">
    <name type="scientific">Sulfurisphaera javensis</name>
    <dbReference type="NCBI Taxonomy" id="2049879"/>
    <lineage>
        <taxon>Archaea</taxon>
        <taxon>Thermoproteota</taxon>
        <taxon>Thermoprotei</taxon>
        <taxon>Sulfolobales</taxon>
        <taxon>Sulfolobaceae</taxon>
        <taxon>Sulfurisphaera</taxon>
    </lineage>
</organism>
<dbReference type="SUPFAM" id="SSF88713">
    <property type="entry name" value="Glycoside hydrolase/deacetylase"/>
    <property type="match status" value="1"/>
</dbReference>
<dbReference type="Gene3D" id="3.20.110.10">
    <property type="entry name" value="Glycoside hydrolase 38, N terminal domain"/>
    <property type="match status" value="1"/>
</dbReference>
<keyword evidence="4" id="KW-0326">Glycosidase</keyword>
<evidence type="ECO:0000256" key="3">
    <source>
        <dbReference type="ARBA" id="ARBA00022801"/>
    </source>
</evidence>
<accession>A0AAT9GME8</accession>
<dbReference type="Pfam" id="PF01074">
    <property type="entry name" value="Glyco_hydro_38N"/>
    <property type="match status" value="1"/>
</dbReference>
<evidence type="ECO:0000256" key="2">
    <source>
        <dbReference type="ARBA" id="ARBA00022723"/>
    </source>
</evidence>
<dbReference type="InterPro" id="IPR037094">
    <property type="entry name" value="Glyco_hydro_38_cen_sf"/>
</dbReference>
<dbReference type="KEGG" id="sjv:SJAV_00130"/>